<feature type="region of interest" description="Disordered" evidence="6">
    <location>
        <begin position="542"/>
        <end position="565"/>
    </location>
</feature>
<feature type="repeat" description="FG-GAP" evidence="4">
    <location>
        <begin position="158"/>
        <end position="214"/>
    </location>
</feature>
<keyword evidence="5" id="KW-0675">Receptor</keyword>
<evidence type="ECO:0000256" key="2">
    <source>
        <dbReference type="ARBA" id="ARBA00022737"/>
    </source>
</evidence>
<evidence type="ECO:0000256" key="6">
    <source>
        <dbReference type="SAM" id="MobiDB-lite"/>
    </source>
</evidence>
<dbReference type="InterPro" id="IPR013519">
    <property type="entry name" value="Int_alpha_beta-p"/>
</dbReference>
<proteinExistence type="inferred from homology"/>
<keyword evidence="1" id="KW-0732">Signal</keyword>
<keyword evidence="2" id="KW-0677">Repeat</keyword>
<dbReference type="EMBL" id="JANEYF010003158">
    <property type="protein sequence ID" value="KAJ8938747.1"/>
    <property type="molecule type" value="Genomic_DNA"/>
</dbReference>
<evidence type="ECO:0000256" key="1">
    <source>
        <dbReference type="ARBA" id="ARBA00022729"/>
    </source>
</evidence>
<evidence type="ECO:0000256" key="5">
    <source>
        <dbReference type="RuleBase" id="RU003762"/>
    </source>
</evidence>
<comment type="subcellular location">
    <subcellularLocation>
        <location evidence="5">Membrane</location>
        <topology evidence="5">Single-pass type I membrane protein</topology>
    </subcellularLocation>
</comment>
<reference evidence="7" key="1">
    <citation type="journal article" date="2023" name="Insect Mol. Biol.">
        <title>Genome sequencing provides insights into the evolution of gene families encoding plant cell wall-degrading enzymes in longhorned beetles.</title>
        <authorList>
            <person name="Shin N.R."/>
            <person name="Okamura Y."/>
            <person name="Kirsch R."/>
            <person name="Pauchet Y."/>
        </authorList>
    </citation>
    <scope>NUCLEOTIDE SEQUENCE</scope>
    <source>
        <strain evidence="7">RBIC_L_NR</strain>
    </source>
</reference>
<accession>A0AAV8XIC5</accession>
<dbReference type="GO" id="GO:0009897">
    <property type="term" value="C:external side of plasma membrane"/>
    <property type="evidence" value="ECO:0007669"/>
    <property type="project" value="TreeGrafter"/>
</dbReference>
<dbReference type="InterPro" id="IPR028994">
    <property type="entry name" value="Integrin_alpha_N"/>
</dbReference>
<evidence type="ECO:0000256" key="4">
    <source>
        <dbReference type="PROSITE-ProRule" id="PRU00803"/>
    </source>
</evidence>
<evidence type="ECO:0000313" key="8">
    <source>
        <dbReference type="Proteomes" id="UP001162156"/>
    </source>
</evidence>
<dbReference type="PANTHER" id="PTHR23220:SF83">
    <property type="entry name" value="INTEGRIN ALPHA-PS3-RELATED"/>
    <property type="match status" value="1"/>
</dbReference>
<dbReference type="GO" id="GO:0008305">
    <property type="term" value="C:integrin complex"/>
    <property type="evidence" value="ECO:0007669"/>
    <property type="project" value="InterPro"/>
</dbReference>
<comment type="caution">
    <text evidence="7">The sequence shown here is derived from an EMBL/GenBank/DDBJ whole genome shotgun (WGS) entry which is preliminary data.</text>
</comment>
<gene>
    <name evidence="7" type="ORF">NQ314_011344</name>
</gene>
<sequence>MTTTHDNNIILAAISRYSNVAIFYYDNAFGEAGLDIHYLKERKQVLLGAPGVKGWNGYKITSARFEVTGTNIWYIAGVPRADALLGNVKIFNNDGKLVVTLTGSEMGSYFGSTVLAVDLNNDHIDDLLIGAPMGAGTTWDEGYVYFYNYHQSKLANPVILVGAKKMGARFGTAIVSLGDIDLDSYNDIAISAPHEDDGVGAVYIYMGSISGINSIYSQRLSPQEFPLNFGSVKGFGQGLSRGVDIDGNGHNDLAVGAYKSNQVFIIKTISVIDYKLSLESNVTSISTNFINVKFCILYTQRSKTQELKIINFKSDLLLDYRVEGETNITHISQVALSKDYCKSFDIILKILFKFDIKAMNPDIDKVAINFEVKCLGESLSPDAAKTELILDVLLKNSPYIQGSSVPDNFYFNNENIMNDIEISHIFKIGNSGPSPVKLDVYLLLPIGSFSGIQVQCYPTNETFENENKNDVQSLLTESPNRTVVIDCFEEGNECLILYCDGEYLYKSTEIAEYNIKIKTNINLLGSRCHFFDRNYREKLKEEKLMDKKIEDDPDNSEQSNPEPDI</sequence>
<dbReference type="InterPro" id="IPR013517">
    <property type="entry name" value="FG-GAP"/>
</dbReference>
<dbReference type="GO" id="GO:0005178">
    <property type="term" value="F:integrin binding"/>
    <property type="evidence" value="ECO:0007669"/>
    <property type="project" value="TreeGrafter"/>
</dbReference>
<keyword evidence="8" id="KW-1185">Reference proteome</keyword>
<organism evidence="7 8">
    <name type="scientific">Rhamnusium bicolor</name>
    <dbReference type="NCBI Taxonomy" id="1586634"/>
    <lineage>
        <taxon>Eukaryota</taxon>
        <taxon>Metazoa</taxon>
        <taxon>Ecdysozoa</taxon>
        <taxon>Arthropoda</taxon>
        <taxon>Hexapoda</taxon>
        <taxon>Insecta</taxon>
        <taxon>Pterygota</taxon>
        <taxon>Neoptera</taxon>
        <taxon>Endopterygota</taxon>
        <taxon>Coleoptera</taxon>
        <taxon>Polyphaga</taxon>
        <taxon>Cucujiformia</taxon>
        <taxon>Chrysomeloidea</taxon>
        <taxon>Cerambycidae</taxon>
        <taxon>Lepturinae</taxon>
        <taxon>Rhagiini</taxon>
        <taxon>Rhamnusium</taxon>
    </lineage>
</organism>
<name>A0AAV8XIC5_9CUCU</name>
<dbReference type="GO" id="GO:0007229">
    <property type="term" value="P:integrin-mediated signaling pathway"/>
    <property type="evidence" value="ECO:0007669"/>
    <property type="project" value="UniProtKB-KW"/>
</dbReference>
<evidence type="ECO:0000313" key="7">
    <source>
        <dbReference type="EMBL" id="KAJ8938747.1"/>
    </source>
</evidence>
<dbReference type="Gene3D" id="2.130.10.130">
    <property type="entry name" value="Integrin alpha, N-terminal"/>
    <property type="match status" value="1"/>
</dbReference>
<dbReference type="Pfam" id="PF01839">
    <property type="entry name" value="FG-GAP"/>
    <property type="match status" value="2"/>
</dbReference>
<keyword evidence="5" id="KW-0130">Cell adhesion</keyword>
<dbReference type="PROSITE" id="PS51470">
    <property type="entry name" value="FG_GAP"/>
    <property type="match status" value="2"/>
</dbReference>
<dbReference type="AlphaFoldDB" id="A0AAV8XIC5"/>
<dbReference type="InterPro" id="IPR000413">
    <property type="entry name" value="Integrin_alpha"/>
</dbReference>
<protein>
    <submittedName>
        <fullName evidence="7">Uncharacterized protein</fullName>
    </submittedName>
</protein>
<dbReference type="GO" id="GO:0098609">
    <property type="term" value="P:cell-cell adhesion"/>
    <property type="evidence" value="ECO:0007669"/>
    <property type="project" value="TreeGrafter"/>
</dbReference>
<feature type="repeat" description="FG-GAP" evidence="4">
    <location>
        <begin position="96"/>
        <end position="156"/>
    </location>
</feature>
<dbReference type="GO" id="GO:0007160">
    <property type="term" value="P:cell-matrix adhesion"/>
    <property type="evidence" value="ECO:0007669"/>
    <property type="project" value="TreeGrafter"/>
</dbReference>
<keyword evidence="3" id="KW-0325">Glycoprotein</keyword>
<dbReference type="Proteomes" id="UP001162156">
    <property type="component" value="Unassembled WGS sequence"/>
</dbReference>
<keyword evidence="5" id="KW-0401">Integrin</keyword>
<comment type="similarity">
    <text evidence="5">Belongs to the integrin alpha chain family.</text>
</comment>
<feature type="compositionally biased region" description="Polar residues" evidence="6">
    <location>
        <begin position="556"/>
        <end position="565"/>
    </location>
</feature>
<evidence type="ECO:0000256" key="3">
    <source>
        <dbReference type="ARBA" id="ARBA00023180"/>
    </source>
</evidence>
<dbReference type="PRINTS" id="PR01185">
    <property type="entry name" value="INTEGRINA"/>
</dbReference>
<dbReference type="SUPFAM" id="SSF69318">
    <property type="entry name" value="Integrin alpha N-terminal domain"/>
    <property type="match status" value="1"/>
</dbReference>
<dbReference type="SMART" id="SM00191">
    <property type="entry name" value="Int_alpha"/>
    <property type="match status" value="3"/>
</dbReference>
<dbReference type="PANTHER" id="PTHR23220">
    <property type="entry name" value="INTEGRIN ALPHA"/>
    <property type="match status" value="1"/>
</dbReference>
<dbReference type="GO" id="GO:0033627">
    <property type="term" value="P:cell adhesion mediated by integrin"/>
    <property type="evidence" value="ECO:0007669"/>
    <property type="project" value="TreeGrafter"/>
</dbReference>